<dbReference type="RefSeq" id="WP_156529080.1">
    <property type="nucleotide sequence ID" value="NZ_FCOK02000075.1"/>
</dbReference>
<dbReference type="AlphaFoldDB" id="A0A158J832"/>
<protein>
    <submittedName>
        <fullName evidence="1">Uncharacterized protein</fullName>
    </submittedName>
</protein>
<evidence type="ECO:0000313" key="2">
    <source>
        <dbReference type="Proteomes" id="UP000054683"/>
    </source>
</evidence>
<reference evidence="1 2" key="1">
    <citation type="submission" date="2016-01" db="EMBL/GenBank/DDBJ databases">
        <authorList>
            <person name="Oliw E.H."/>
        </authorList>
    </citation>
    <scope>NUCLEOTIDE SEQUENCE [LARGE SCALE GENOMIC DNA]</scope>
    <source>
        <strain evidence="1">LMG 27134</strain>
    </source>
</reference>
<name>A0A158J832_9BURK</name>
<evidence type="ECO:0000313" key="1">
    <source>
        <dbReference type="EMBL" id="SAL65092.1"/>
    </source>
</evidence>
<proteinExistence type="predicted"/>
<dbReference type="EMBL" id="FCOK02000075">
    <property type="protein sequence ID" value="SAL65092.1"/>
    <property type="molecule type" value="Genomic_DNA"/>
</dbReference>
<sequence length="92" mass="10143">MNIDKFSRDPESLFVALNLQQDALEAVSLILTAACDLNDEPALNSDEAISLKARHRDVLWQACAAALQVCRNTPQRVLIALQPGKASQRELQ</sequence>
<accession>A0A158J832</accession>
<gene>
    <name evidence="1" type="ORF">AWB69_07351</name>
</gene>
<organism evidence="1 2">
    <name type="scientific">Caballeronia udeis</name>
    <dbReference type="NCBI Taxonomy" id="1232866"/>
    <lineage>
        <taxon>Bacteria</taxon>
        <taxon>Pseudomonadati</taxon>
        <taxon>Pseudomonadota</taxon>
        <taxon>Betaproteobacteria</taxon>
        <taxon>Burkholderiales</taxon>
        <taxon>Burkholderiaceae</taxon>
        <taxon>Caballeronia</taxon>
    </lineage>
</organism>
<dbReference type="Proteomes" id="UP000054683">
    <property type="component" value="Unassembled WGS sequence"/>
</dbReference>